<keyword evidence="4" id="KW-0067">ATP-binding</keyword>
<evidence type="ECO:0000259" key="7">
    <source>
        <dbReference type="Pfam" id="PF00370"/>
    </source>
</evidence>
<dbReference type="PIRSF" id="PIRSF000538">
    <property type="entry name" value="GlpK"/>
    <property type="match status" value="1"/>
</dbReference>
<dbReference type="GO" id="GO:0019150">
    <property type="term" value="F:D-ribulokinase activity"/>
    <property type="evidence" value="ECO:0007669"/>
    <property type="project" value="TreeGrafter"/>
</dbReference>
<dbReference type="InterPro" id="IPR018484">
    <property type="entry name" value="FGGY_N"/>
</dbReference>
<reference evidence="10" key="1">
    <citation type="journal article" date="2019" name="Int. J. Syst. Evol. Microbiol.">
        <title>The Global Catalogue of Microorganisms (GCM) 10K type strain sequencing project: providing services to taxonomists for standard genome sequencing and annotation.</title>
        <authorList>
            <consortium name="The Broad Institute Genomics Platform"/>
            <consortium name="The Broad Institute Genome Sequencing Center for Infectious Disease"/>
            <person name="Wu L."/>
            <person name="Ma J."/>
        </authorList>
    </citation>
    <scope>NUCLEOTIDE SEQUENCE [LARGE SCALE GENOMIC DNA]</scope>
    <source>
        <strain evidence="10">NBRC 15640</strain>
    </source>
</reference>
<dbReference type="CDD" id="cd07781">
    <property type="entry name" value="ASKHA_NBD_FGGY_L-RBK"/>
    <property type="match status" value="1"/>
</dbReference>
<dbReference type="Proteomes" id="UP001156690">
    <property type="component" value="Unassembled WGS sequence"/>
</dbReference>
<dbReference type="PANTHER" id="PTHR43435">
    <property type="entry name" value="RIBULOKINASE"/>
    <property type="match status" value="1"/>
</dbReference>
<keyword evidence="5" id="KW-0054">Arabinose catabolism</keyword>
<dbReference type="GO" id="GO:0005737">
    <property type="term" value="C:cytoplasm"/>
    <property type="evidence" value="ECO:0007669"/>
    <property type="project" value="TreeGrafter"/>
</dbReference>
<keyword evidence="6" id="KW-0119">Carbohydrate metabolism</keyword>
<gene>
    <name evidence="9" type="ORF">GCM10007932_08970</name>
</gene>
<proteinExistence type="predicted"/>
<dbReference type="PANTHER" id="PTHR43435:SF4">
    <property type="entry name" value="FGGY CARBOHYDRATE KINASE DOMAIN-CONTAINING PROTEIN"/>
    <property type="match status" value="1"/>
</dbReference>
<dbReference type="Gene3D" id="3.30.420.40">
    <property type="match status" value="2"/>
</dbReference>
<evidence type="ECO:0000256" key="6">
    <source>
        <dbReference type="ARBA" id="ARBA00023277"/>
    </source>
</evidence>
<dbReference type="Pfam" id="PF02782">
    <property type="entry name" value="FGGY_C"/>
    <property type="match status" value="1"/>
</dbReference>
<feature type="domain" description="Carbohydrate kinase FGGY C-terminal" evidence="8">
    <location>
        <begin position="267"/>
        <end position="464"/>
    </location>
</feature>
<feature type="domain" description="Carbohydrate kinase FGGY N-terminal" evidence="7">
    <location>
        <begin position="13"/>
        <end position="257"/>
    </location>
</feature>
<comment type="caution">
    <text evidence="9">The sequence shown here is derived from an EMBL/GenBank/DDBJ whole genome shotgun (WGS) entry which is preliminary data.</text>
</comment>
<protein>
    <submittedName>
        <fullName evidence="9">Carbohydrate kinase</fullName>
    </submittedName>
</protein>
<dbReference type="GO" id="GO:0005524">
    <property type="term" value="F:ATP binding"/>
    <property type="evidence" value="ECO:0007669"/>
    <property type="project" value="UniProtKB-KW"/>
</dbReference>
<keyword evidence="10" id="KW-1185">Reference proteome</keyword>
<name>A0AAV5NNH6_9VIBR</name>
<evidence type="ECO:0000313" key="10">
    <source>
        <dbReference type="Proteomes" id="UP001156690"/>
    </source>
</evidence>
<dbReference type="InterPro" id="IPR005929">
    <property type="entry name" value="Ribulokinase"/>
</dbReference>
<dbReference type="GO" id="GO:0008741">
    <property type="term" value="F:ribulokinase activity"/>
    <property type="evidence" value="ECO:0007669"/>
    <property type="project" value="InterPro"/>
</dbReference>
<dbReference type="InterPro" id="IPR018485">
    <property type="entry name" value="FGGY_C"/>
</dbReference>
<sequence>MDMSADNNAEPLVMGIDAGTGGLRIGVFNAKGECRYLRNQDYATCFPKPGWAEQSPEDWWSALVNSVQTLFSESDIKPEQIRAIAVDGTASTVVCVDDNGESIGPAILWMDARASDQAENIFRTGHPILERSSAGVSSEMMLPKLLWLKENDPERFEQSRYFMEEVDYLTMKLSGVPALSINHITHRWFYNPRTGGWPHDFYQHIGLGNIVEKFPERVLPMGESVGKISNDVAELTGLSPDTLIAMGGCDAYVGMLGLNAVRKNQAALITGSSHVFLPVSDSTAPIKGVFGPHPDCVIPGLTVYEGGQVSSGSIIKWYNDNFIHEAMFDNPGLLEKNTDKLEKLTQEAKQISIGSEGLIVLDYWQGNRTPHTDYKVQGAIWGLTLKHSKAHVYRAICESIAYATESMLTRLRKNGVHINAMYFGGGFSKSEFSLQLHADVSNVDIYVPEFTEATVLGCAICAAKTAGFYGDLVTASDNMVTITKVIKPNPKSHQDYQFYFYLYEKTYDAMMPLMHEMAERPDSEST</sequence>
<evidence type="ECO:0000256" key="3">
    <source>
        <dbReference type="ARBA" id="ARBA00022777"/>
    </source>
</evidence>
<evidence type="ECO:0000256" key="2">
    <source>
        <dbReference type="ARBA" id="ARBA00022741"/>
    </source>
</evidence>
<evidence type="ECO:0000256" key="4">
    <source>
        <dbReference type="ARBA" id="ARBA00022840"/>
    </source>
</evidence>
<evidence type="ECO:0000313" key="9">
    <source>
        <dbReference type="EMBL" id="GLQ71537.1"/>
    </source>
</evidence>
<dbReference type="InterPro" id="IPR000577">
    <property type="entry name" value="Carb_kinase_FGGY"/>
</dbReference>
<dbReference type="Pfam" id="PF00370">
    <property type="entry name" value="FGGY_N"/>
    <property type="match status" value="1"/>
</dbReference>
<accession>A0AAV5NNH6</accession>
<keyword evidence="1" id="KW-0808">Transferase</keyword>
<keyword evidence="2" id="KW-0547">Nucleotide-binding</keyword>
<dbReference type="GO" id="GO:0019569">
    <property type="term" value="P:L-arabinose catabolic process to D-xylulose 5-phosphate"/>
    <property type="evidence" value="ECO:0007669"/>
    <property type="project" value="InterPro"/>
</dbReference>
<dbReference type="AlphaFoldDB" id="A0AAV5NNH6"/>
<evidence type="ECO:0000256" key="1">
    <source>
        <dbReference type="ARBA" id="ARBA00022679"/>
    </source>
</evidence>
<keyword evidence="3 9" id="KW-0418">Kinase</keyword>
<evidence type="ECO:0000259" key="8">
    <source>
        <dbReference type="Pfam" id="PF02782"/>
    </source>
</evidence>
<dbReference type="EMBL" id="BSNX01000007">
    <property type="protein sequence ID" value="GLQ71537.1"/>
    <property type="molecule type" value="Genomic_DNA"/>
</dbReference>
<dbReference type="InterPro" id="IPR043129">
    <property type="entry name" value="ATPase_NBD"/>
</dbReference>
<organism evidence="9 10">
    <name type="scientific">Vibrio penaeicida</name>
    <dbReference type="NCBI Taxonomy" id="104609"/>
    <lineage>
        <taxon>Bacteria</taxon>
        <taxon>Pseudomonadati</taxon>
        <taxon>Pseudomonadota</taxon>
        <taxon>Gammaproteobacteria</taxon>
        <taxon>Vibrionales</taxon>
        <taxon>Vibrionaceae</taxon>
        <taxon>Vibrio</taxon>
    </lineage>
</organism>
<dbReference type="SUPFAM" id="SSF53067">
    <property type="entry name" value="Actin-like ATPase domain"/>
    <property type="match status" value="2"/>
</dbReference>
<evidence type="ECO:0000256" key="5">
    <source>
        <dbReference type="ARBA" id="ARBA00022935"/>
    </source>
</evidence>